<dbReference type="Pfam" id="PF01795">
    <property type="entry name" value="Methyltransf_5"/>
    <property type="match status" value="1"/>
</dbReference>
<dbReference type="EMBL" id="BMXR01000002">
    <property type="protein sequence ID" value="GGX46640.1"/>
    <property type="molecule type" value="Genomic_DNA"/>
</dbReference>
<evidence type="ECO:0000313" key="8">
    <source>
        <dbReference type="EMBL" id="GGX46640.1"/>
    </source>
</evidence>
<sequence length="319" mass="34932">MKKGTDRTSATAPDFSHETVLLHEAVDALRVGDGVYVDGTFGRGGHSRLLLEQLAADGQLVVFDKDPQAIAEAQALAKEDDRVVVCHASFAELKTRLAELGLVGQVQGLLLDLGVSSPQLDDASRGFSFRSDGPLDMRMDPSQGESAADWLSRVDETTLANVLYQYGDERHSRRIARAIVKARGEQSLTSTLQLAEIIKVAHPAWERNKHPATRSFQAIRIFINGELSDLEALLNDAVDVLAPGGRLSVITFHSLEDRMVKQFVRNQEKGPDLPPDLPVPDSEIRRTMKRVGKGIKPSAAEIDVNVRSRSATLRVAEKL</sequence>
<dbReference type="GO" id="GO:0071424">
    <property type="term" value="F:rRNA (cytosine-N4-)-methyltransferase activity"/>
    <property type="evidence" value="ECO:0007669"/>
    <property type="project" value="UniProtKB-UniRule"/>
</dbReference>
<feature type="binding site" evidence="7">
    <location>
        <begin position="44"/>
        <end position="46"/>
    </location>
    <ligand>
        <name>S-adenosyl-L-methionine</name>
        <dbReference type="ChEBI" id="CHEBI:59789"/>
    </ligand>
</feature>
<keyword evidence="6 7" id="KW-0949">S-adenosyl-L-methionine</keyword>
<accession>A0A918K3R0</accession>
<dbReference type="EC" id="2.1.1.199" evidence="7"/>
<comment type="caution">
    <text evidence="8">The sequence shown here is derived from an EMBL/GenBank/DDBJ whole genome shotgun (WGS) entry which is preliminary data.</text>
</comment>
<organism evidence="8 9">
    <name type="scientific">Saccharospirillum salsuginis</name>
    <dbReference type="NCBI Taxonomy" id="418750"/>
    <lineage>
        <taxon>Bacteria</taxon>
        <taxon>Pseudomonadati</taxon>
        <taxon>Pseudomonadota</taxon>
        <taxon>Gammaproteobacteria</taxon>
        <taxon>Oceanospirillales</taxon>
        <taxon>Saccharospirillaceae</taxon>
        <taxon>Saccharospirillum</taxon>
    </lineage>
</organism>
<dbReference type="FunFam" id="1.10.150.170:FF:000001">
    <property type="entry name" value="Ribosomal RNA small subunit methyltransferase H"/>
    <property type="match status" value="1"/>
</dbReference>
<name>A0A918K3R0_9GAMM</name>
<evidence type="ECO:0000256" key="2">
    <source>
        <dbReference type="ARBA" id="ARBA00022490"/>
    </source>
</evidence>
<dbReference type="Gene3D" id="1.10.150.170">
    <property type="entry name" value="Putative methyltransferase TM0872, insert domain"/>
    <property type="match status" value="1"/>
</dbReference>
<dbReference type="SUPFAM" id="SSF53335">
    <property type="entry name" value="S-adenosyl-L-methionine-dependent methyltransferases"/>
    <property type="match status" value="1"/>
</dbReference>
<feature type="binding site" evidence="7">
    <location>
        <position position="90"/>
    </location>
    <ligand>
        <name>S-adenosyl-L-methionine</name>
        <dbReference type="ChEBI" id="CHEBI:59789"/>
    </ligand>
</feature>
<evidence type="ECO:0000256" key="7">
    <source>
        <dbReference type="HAMAP-Rule" id="MF_01007"/>
    </source>
</evidence>
<feature type="binding site" evidence="7">
    <location>
        <position position="64"/>
    </location>
    <ligand>
        <name>S-adenosyl-L-methionine</name>
        <dbReference type="ChEBI" id="CHEBI:59789"/>
    </ligand>
</feature>
<evidence type="ECO:0000256" key="6">
    <source>
        <dbReference type="ARBA" id="ARBA00022691"/>
    </source>
</evidence>
<dbReference type="GO" id="GO:0070475">
    <property type="term" value="P:rRNA base methylation"/>
    <property type="evidence" value="ECO:0007669"/>
    <property type="project" value="UniProtKB-UniRule"/>
</dbReference>
<comment type="similarity">
    <text evidence="1 7">Belongs to the methyltransferase superfamily. RsmH family.</text>
</comment>
<dbReference type="Gene3D" id="3.40.50.150">
    <property type="entry name" value="Vaccinia Virus protein VP39"/>
    <property type="match status" value="1"/>
</dbReference>
<comment type="subcellular location">
    <subcellularLocation>
        <location evidence="7">Cytoplasm</location>
    </subcellularLocation>
</comment>
<dbReference type="InterPro" id="IPR023397">
    <property type="entry name" value="SAM-dep_MeTrfase_MraW_recog"/>
</dbReference>
<comment type="function">
    <text evidence="7">Specifically methylates the N4 position of cytidine in position 1402 (C1402) of 16S rRNA.</text>
</comment>
<evidence type="ECO:0000256" key="4">
    <source>
        <dbReference type="ARBA" id="ARBA00022603"/>
    </source>
</evidence>
<reference evidence="8" key="1">
    <citation type="journal article" date="2014" name="Int. J. Syst. Evol. Microbiol.">
        <title>Complete genome sequence of Corynebacterium casei LMG S-19264T (=DSM 44701T), isolated from a smear-ripened cheese.</title>
        <authorList>
            <consortium name="US DOE Joint Genome Institute (JGI-PGF)"/>
            <person name="Walter F."/>
            <person name="Albersmeier A."/>
            <person name="Kalinowski J."/>
            <person name="Ruckert C."/>
        </authorList>
    </citation>
    <scope>NUCLEOTIDE SEQUENCE</scope>
    <source>
        <strain evidence="8">KCTC 22169</strain>
    </source>
</reference>
<reference evidence="8" key="2">
    <citation type="submission" date="2020-09" db="EMBL/GenBank/DDBJ databases">
        <authorList>
            <person name="Sun Q."/>
            <person name="Kim S."/>
        </authorList>
    </citation>
    <scope>NUCLEOTIDE SEQUENCE</scope>
    <source>
        <strain evidence="8">KCTC 22169</strain>
    </source>
</reference>
<feature type="binding site" evidence="7">
    <location>
        <position position="112"/>
    </location>
    <ligand>
        <name>S-adenosyl-L-methionine</name>
        <dbReference type="ChEBI" id="CHEBI:59789"/>
    </ligand>
</feature>
<gene>
    <name evidence="7 8" type="primary">rsmH</name>
    <name evidence="8" type="ORF">GCM10007392_12190</name>
</gene>
<keyword evidence="2 7" id="KW-0963">Cytoplasm</keyword>
<dbReference type="GO" id="GO:0005737">
    <property type="term" value="C:cytoplasm"/>
    <property type="evidence" value="ECO:0007669"/>
    <property type="project" value="UniProtKB-SubCell"/>
</dbReference>
<dbReference type="SUPFAM" id="SSF81799">
    <property type="entry name" value="Putative methyltransferase TM0872, insert domain"/>
    <property type="match status" value="1"/>
</dbReference>
<dbReference type="InterPro" id="IPR002903">
    <property type="entry name" value="RsmH"/>
</dbReference>
<evidence type="ECO:0000256" key="1">
    <source>
        <dbReference type="ARBA" id="ARBA00010396"/>
    </source>
</evidence>
<keyword evidence="9" id="KW-1185">Reference proteome</keyword>
<evidence type="ECO:0000256" key="5">
    <source>
        <dbReference type="ARBA" id="ARBA00022679"/>
    </source>
</evidence>
<keyword evidence="4 7" id="KW-0489">Methyltransferase</keyword>
<dbReference type="NCBIfam" id="TIGR00006">
    <property type="entry name" value="16S rRNA (cytosine(1402)-N(4))-methyltransferase RsmH"/>
    <property type="match status" value="1"/>
</dbReference>
<keyword evidence="3 7" id="KW-0698">rRNA processing</keyword>
<dbReference type="Proteomes" id="UP000626148">
    <property type="component" value="Unassembled WGS sequence"/>
</dbReference>
<keyword evidence="5 7" id="KW-0808">Transferase</keyword>
<protein>
    <recommendedName>
        <fullName evidence="7">Ribosomal RNA small subunit methyltransferase H</fullName>
        <ecNumber evidence="7">2.1.1.199</ecNumber>
    </recommendedName>
    <alternativeName>
        <fullName evidence="7">16S rRNA m(4)C1402 methyltransferase</fullName>
    </alternativeName>
    <alternativeName>
        <fullName evidence="7">rRNA (cytosine-N(4)-)-methyltransferase RsmH</fullName>
    </alternativeName>
</protein>
<dbReference type="AlphaFoldDB" id="A0A918K3R0"/>
<proteinExistence type="inferred from homology"/>
<dbReference type="PANTHER" id="PTHR11265:SF0">
    <property type="entry name" value="12S RRNA N4-METHYLCYTIDINE METHYLTRANSFERASE"/>
    <property type="match status" value="1"/>
</dbReference>
<dbReference type="InterPro" id="IPR029063">
    <property type="entry name" value="SAM-dependent_MTases_sf"/>
</dbReference>
<evidence type="ECO:0000256" key="3">
    <source>
        <dbReference type="ARBA" id="ARBA00022552"/>
    </source>
</evidence>
<evidence type="ECO:0000313" key="9">
    <source>
        <dbReference type="Proteomes" id="UP000626148"/>
    </source>
</evidence>
<dbReference type="PIRSF" id="PIRSF004486">
    <property type="entry name" value="MraW"/>
    <property type="match status" value="1"/>
</dbReference>
<comment type="catalytic activity">
    <reaction evidence="7">
        <text>cytidine(1402) in 16S rRNA + S-adenosyl-L-methionine = N(4)-methylcytidine(1402) in 16S rRNA + S-adenosyl-L-homocysteine + H(+)</text>
        <dbReference type="Rhea" id="RHEA:42928"/>
        <dbReference type="Rhea" id="RHEA-COMP:10286"/>
        <dbReference type="Rhea" id="RHEA-COMP:10287"/>
        <dbReference type="ChEBI" id="CHEBI:15378"/>
        <dbReference type="ChEBI" id="CHEBI:57856"/>
        <dbReference type="ChEBI" id="CHEBI:59789"/>
        <dbReference type="ChEBI" id="CHEBI:74506"/>
        <dbReference type="ChEBI" id="CHEBI:82748"/>
        <dbReference type="EC" id="2.1.1.199"/>
    </reaction>
</comment>
<dbReference type="PANTHER" id="PTHR11265">
    <property type="entry name" value="S-ADENOSYL-METHYLTRANSFERASE MRAW"/>
    <property type="match status" value="1"/>
</dbReference>
<dbReference type="RefSeq" id="WP_229805246.1">
    <property type="nucleotide sequence ID" value="NZ_BMXR01000002.1"/>
</dbReference>
<dbReference type="HAMAP" id="MF_01007">
    <property type="entry name" value="16SrRNA_methyltr_H"/>
    <property type="match status" value="1"/>
</dbReference>
<feature type="binding site" evidence="7">
    <location>
        <position position="119"/>
    </location>
    <ligand>
        <name>S-adenosyl-L-methionine</name>
        <dbReference type="ChEBI" id="CHEBI:59789"/>
    </ligand>
</feature>